<gene>
    <name evidence="12" type="ORF">IOD40_18950</name>
</gene>
<protein>
    <submittedName>
        <fullName evidence="12">FdhF/YdeP family oxidoreductase</fullName>
    </submittedName>
</protein>
<keyword evidence="5" id="KW-0500">Molybdenum</keyword>
<evidence type="ECO:0000256" key="5">
    <source>
        <dbReference type="ARBA" id="ARBA00022505"/>
    </source>
</evidence>
<comment type="similarity">
    <text evidence="3">Belongs to the prokaryotic molybdopterin-containing oxidoreductase family.</text>
</comment>
<dbReference type="SUPFAM" id="SSF53706">
    <property type="entry name" value="Formate dehydrogenase/DMSO reductase, domains 1-3"/>
    <property type="match status" value="1"/>
</dbReference>
<evidence type="ECO:0000256" key="2">
    <source>
        <dbReference type="ARBA" id="ARBA00001966"/>
    </source>
</evidence>
<dbReference type="SUPFAM" id="SSF50692">
    <property type="entry name" value="ADC-like"/>
    <property type="match status" value="1"/>
</dbReference>
<dbReference type="Gene3D" id="3.40.50.740">
    <property type="match status" value="1"/>
</dbReference>
<keyword evidence="8" id="KW-0408">Iron</keyword>
<dbReference type="CDD" id="cd02767">
    <property type="entry name" value="MopB_ydeP"/>
    <property type="match status" value="1"/>
</dbReference>
<dbReference type="InterPro" id="IPR010046">
    <property type="entry name" value="Mopterin_OxRdtse_a_bac"/>
</dbReference>
<dbReference type="Pfam" id="PF00384">
    <property type="entry name" value="Molybdopterin"/>
    <property type="match status" value="1"/>
</dbReference>
<keyword evidence="7" id="KW-0560">Oxidoreductase</keyword>
<dbReference type="Gene3D" id="3.40.228.10">
    <property type="entry name" value="Dimethylsulfoxide Reductase, domain 2"/>
    <property type="match status" value="1"/>
</dbReference>
<dbReference type="InterPro" id="IPR006657">
    <property type="entry name" value="MoPterin_dinucl-bd_dom"/>
</dbReference>
<evidence type="ECO:0000259" key="10">
    <source>
        <dbReference type="Pfam" id="PF00384"/>
    </source>
</evidence>
<keyword evidence="4" id="KW-0004">4Fe-4S</keyword>
<feature type="domain" description="Molybdopterin oxidoreductase" evidence="10">
    <location>
        <begin position="110"/>
        <end position="436"/>
    </location>
</feature>
<evidence type="ECO:0000256" key="6">
    <source>
        <dbReference type="ARBA" id="ARBA00022723"/>
    </source>
</evidence>
<name>A0ABS0SIK8_9HYPH</name>
<evidence type="ECO:0000256" key="9">
    <source>
        <dbReference type="ARBA" id="ARBA00023014"/>
    </source>
</evidence>
<organism evidence="12 13">
    <name type="scientific">Aquamicrobium zhengzhouense</name>
    <dbReference type="NCBI Taxonomy" id="2781738"/>
    <lineage>
        <taxon>Bacteria</taxon>
        <taxon>Pseudomonadati</taxon>
        <taxon>Pseudomonadota</taxon>
        <taxon>Alphaproteobacteria</taxon>
        <taxon>Hyphomicrobiales</taxon>
        <taxon>Phyllobacteriaceae</taxon>
        <taxon>Aquamicrobium</taxon>
    </lineage>
</organism>
<accession>A0ABS0SIK8</accession>
<comment type="cofactor">
    <cofactor evidence="1">
        <name>Mo-bis(molybdopterin guanine dinucleotide)</name>
        <dbReference type="ChEBI" id="CHEBI:60539"/>
    </cofactor>
</comment>
<dbReference type="PANTHER" id="PTHR43105">
    <property type="entry name" value="RESPIRATORY NITRATE REDUCTASE"/>
    <property type="match status" value="1"/>
</dbReference>
<evidence type="ECO:0000259" key="11">
    <source>
        <dbReference type="Pfam" id="PF01568"/>
    </source>
</evidence>
<evidence type="ECO:0000313" key="12">
    <source>
        <dbReference type="EMBL" id="MBI1622734.1"/>
    </source>
</evidence>
<keyword evidence="13" id="KW-1185">Reference proteome</keyword>
<evidence type="ECO:0000256" key="7">
    <source>
        <dbReference type="ARBA" id="ARBA00023002"/>
    </source>
</evidence>
<dbReference type="InterPro" id="IPR037951">
    <property type="entry name" value="MopB_CT_YdeP"/>
</dbReference>
<evidence type="ECO:0000256" key="3">
    <source>
        <dbReference type="ARBA" id="ARBA00010312"/>
    </source>
</evidence>
<sequence>MADRARHQTYTQPTGGWGSIKSLAKHVTKQGAFAAAPGLVRDHNKTGGYMCTSCAWAKPAKPHFGEFCENGAKATFWDLTPRRADRAFFARHTLSELRKRDDFALENEGRLTEPMRYDPASDRYVPVSWDEAFADIGARLKGYDRESVVFYMSGRGSLETSFMYQLLARMYGNNNLPDSSNMCHETTSVALPQSIGTPVGTVLLEDFAQTDCILSFGQNVGTNSPRLLHTLEEVRERNVPIVVFNPLRERGWEEFLNPQHIGQMVTNSPVQIATQYYQPRAGGDIAVMMGMAKALLAWDDDSKAAGAKRVLDIAFIDEHTHGFDAFESRVRACLWEDIVREAGIARGEIEAAARTYANANSVIAIYGMGLTQHRLGVDNVQMLMNLLFMRGNIGKKGAGICPIRGHSNVQGQRTVGIAEKTDLVPLDRLAERYSFSPPRQDGLNTVEACEAIIEGKIRAFIGLGGNFLRAIPERELMEERWRDLDLSVQIATKLNRTHLVPAKTTYLLPTLVRSEIDEQATGPQIVTMEDSTTRIHASRGKYKPASPHLRSEPRIVAEIAKAALLPNGRVPWDEWVGDYALVRDEIAAIFPADFGDFNARLDIPGGFARPVAARDRAWETNTGRANFKVPQALNASFDEGNDPDILRLITLRSNDQFNTTVYGYDDRLRGIHGSRMIVMMNRKDRERLGIEKDGTARLTTAVDDGIHRSMGGFQVIDYDLPSGTIAAYYPECNALIPLWHYSQESKTPAAKSVPVRIEAERRIIPGHLKVTASRAAN</sequence>
<comment type="cofactor">
    <cofactor evidence="2">
        <name>[4Fe-4S] cluster</name>
        <dbReference type="ChEBI" id="CHEBI:49883"/>
    </cofactor>
</comment>
<evidence type="ECO:0000313" key="13">
    <source>
        <dbReference type="Proteomes" id="UP000601789"/>
    </source>
</evidence>
<dbReference type="InterPro" id="IPR050123">
    <property type="entry name" value="Prok_molybdopt-oxidoreductase"/>
</dbReference>
<reference evidence="12 13" key="1">
    <citation type="submission" date="2020-10" db="EMBL/GenBank/DDBJ databases">
        <title>Aquamicrobium zhengzhouensis sp. nov., a exopolysaccharide producing bacterium isolated from farmland soil.</title>
        <authorList>
            <person name="Wang X."/>
        </authorList>
    </citation>
    <scope>NUCLEOTIDE SEQUENCE [LARGE SCALE GENOMIC DNA]</scope>
    <source>
        <strain evidence="13">cd-1</strain>
    </source>
</reference>
<proteinExistence type="inferred from homology"/>
<dbReference type="PANTHER" id="PTHR43105:SF4">
    <property type="entry name" value="PROTEIN YDEP"/>
    <property type="match status" value="1"/>
</dbReference>
<dbReference type="EMBL" id="JADGMQ010000022">
    <property type="protein sequence ID" value="MBI1622734.1"/>
    <property type="molecule type" value="Genomic_DNA"/>
</dbReference>
<evidence type="ECO:0000256" key="1">
    <source>
        <dbReference type="ARBA" id="ARBA00001942"/>
    </source>
</evidence>
<evidence type="ECO:0000256" key="4">
    <source>
        <dbReference type="ARBA" id="ARBA00022485"/>
    </source>
</evidence>
<dbReference type="InterPro" id="IPR041953">
    <property type="entry name" value="YdeP_MopB"/>
</dbReference>
<dbReference type="PIRSF" id="PIRSF000144">
    <property type="entry name" value="CbbBc"/>
    <property type="match status" value="1"/>
</dbReference>
<dbReference type="Pfam" id="PF01568">
    <property type="entry name" value="Molydop_binding"/>
    <property type="match status" value="1"/>
</dbReference>
<evidence type="ECO:0000256" key="8">
    <source>
        <dbReference type="ARBA" id="ARBA00023004"/>
    </source>
</evidence>
<dbReference type="Proteomes" id="UP000601789">
    <property type="component" value="Unassembled WGS sequence"/>
</dbReference>
<dbReference type="NCBIfam" id="TIGR01701">
    <property type="entry name" value="Fdhalpha-like"/>
    <property type="match status" value="1"/>
</dbReference>
<dbReference type="CDD" id="cd02787">
    <property type="entry name" value="MopB_CT_ydeP"/>
    <property type="match status" value="1"/>
</dbReference>
<dbReference type="InterPro" id="IPR009010">
    <property type="entry name" value="Asp_de-COase-like_dom_sf"/>
</dbReference>
<comment type="caution">
    <text evidence="12">The sequence shown here is derived from an EMBL/GenBank/DDBJ whole genome shotgun (WGS) entry which is preliminary data.</text>
</comment>
<keyword evidence="6" id="KW-0479">Metal-binding</keyword>
<dbReference type="RefSeq" id="WP_198478271.1">
    <property type="nucleotide sequence ID" value="NZ_JADGMQ010000022.1"/>
</dbReference>
<keyword evidence="9" id="KW-0411">Iron-sulfur</keyword>
<feature type="domain" description="Molybdopterin dinucleotide-binding" evidence="11">
    <location>
        <begin position="646"/>
        <end position="754"/>
    </location>
</feature>
<dbReference type="InterPro" id="IPR006656">
    <property type="entry name" value="Mopterin_OxRdtase"/>
</dbReference>